<feature type="domain" description="Mycothiol-dependent maleylpyruvate isomerase metal-binding" evidence="1">
    <location>
        <begin position="12"/>
        <end position="127"/>
    </location>
</feature>
<dbReference type="Gene3D" id="1.20.120.450">
    <property type="entry name" value="dinb family like domain"/>
    <property type="match status" value="1"/>
</dbReference>
<protein>
    <submittedName>
        <fullName evidence="2">TIGR03086 family metal-binding protein</fullName>
    </submittedName>
</protein>
<name>A0ABW2S4Q4_9NOCA</name>
<dbReference type="InterPro" id="IPR017517">
    <property type="entry name" value="Maleyloyr_isom"/>
</dbReference>
<organism evidence="2 3">
    <name type="scientific">Rhodococcus daqingensis</name>
    <dbReference type="NCBI Taxonomy" id="2479363"/>
    <lineage>
        <taxon>Bacteria</taxon>
        <taxon>Bacillati</taxon>
        <taxon>Actinomycetota</taxon>
        <taxon>Actinomycetes</taxon>
        <taxon>Mycobacteriales</taxon>
        <taxon>Nocardiaceae</taxon>
        <taxon>Rhodococcus</taxon>
    </lineage>
</organism>
<dbReference type="Pfam" id="PF11716">
    <property type="entry name" value="MDMPI_N"/>
    <property type="match status" value="1"/>
</dbReference>
<proteinExistence type="predicted"/>
<evidence type="ECO:0000259" key="1">
    <source>
        <dbReference type="Pfam" id="PF11716"/>
    </source>
</evidence>
<dbReference type="EMBL" id="JBHTCS010000030">
    <property type="protein sequence ID" value="MFC7451081.1"/>
    <property type="molecule type" value="Genomic_DNA"/>
</dbReference>
<sequence length="185" mass="20013">MTTTTNNADLYRRLAAELTRRVESVPADRWDNASPCDGWTARDVLRHVVETQSFPVNAAGMTLPPVPDLDVDPLGAWTQTRDAVQEILENPARADLEYDGQMGRAKVSDTFGSFYTFDLVLHGWDIAKATGGDTTIAPTDLAMVAGFAERMGEALHSPGVCGPVVDVPADTDEQTRVLGLVGRRA</sequence>
<dbReference type="RefSeq" id="WP_378409175.1">
    <property type="nucleotide sequence ID" value="NZ_JBHTCS010000030.1"/>
</dbReference>
<dbReference type="NCBIfam" id="TIGR03083">
    <property type="entry name" value="maleylpyruvate isomerase family mycothiol-dependent enzyme"/>
    <property type="match status" value="1"/>
</dbReference>
<accession>A0ABW2S4Q4</accession>
<dbReference type="InterPro" id="IPR017520">
    <property type="entry name" value="CHP03086"/>
</dbReference>
<dbReference type="Proteomes" id="UP001596484">
    <property type="component" value="Unassembled WGS sequence"/>
</dbReference>
<gene>
    <name evidence="2" type="ORF">ACFQS9_24610</name>
</gene>
<dbReference type="InterPro" id="IPR024344">
    <property type="entry name" value="MDMPI_metal-binding"/>
</dbReference>
<dbReference type="NCBIfam" id="TIGR03086">
    <property type="entry name" value="TIGR03086 family metal-binding protein"/>
    <property type="match status" value="1"/>
</dbReference>
<evidence type="ECO:0000313" key="3">
    <source>
        <dbReference type="Proteomes" id="UP001596484"/>
    </source>
</evidence>
<reference evidence="3" key="1">
    <citation type="journal article" date="2019" name="Int. J. Syst. Evol. Microbiol.">
        <title>The Global Catalogue of Microorganisms (GCM) 10K type strain sequencing project: providing services to taxonomists for standard genome sequencing and annotation.</title>
        <authorList>
            <consortium name="The Broad Institute Genomics Platform"/>
            <consortium name="The Broad Institute Genome Sequencing Center for Infectious Disease"/>
            <person name="Wu L."/>
            <person name="Ma J."/>
        </authorList>
    </citation>
    <scope>NUCLEOTIDE SEQUENCE [LARGE SCALE GENOMIC DNA]</scope>
    <source>
        <strain evidence="3">ICMP 19430</strain>
    </source>
</reference>
<keyword evidence="3" id="KW-1185">Reference proteome</keyword>
<comment type="caution">
    <text evidence="2">The sequence shown here is derived from an EMBL/GenBank/DDBJ whole genome shotgun (WGS) entry which is preliminary data.</text>
</comment>
<evidence type="ECO:0000313" key="2">
    <source>
        <dbReference type="EMBL" id="MFC7451081.1"/>
    </source>
</evidence>
<dbReference type="InterPro" id="IPR034660">
    <property type="entry name" value="DinB/YfiT-like"/>
</dbReference>
<dbReference type="SUPFAM" id="SSF109854">
    <property type="entry name" value="DinB/YfiT-like putative metalloenzymes"/>
    <property type="match status" value="1"/>
</dbReference>